<comment type="subcellular location">
    <subcellularLocation>
        <location evidence="1">Membrane</location>
    </subcellularLocation>
</comment>
<dbReference type="PANTHER" id="PTHR30627">
    <property type="entry name" value="PEPTIDOGLYCAN D,D-TRANSPEPTIDASE"/>
    <property type="match status" value="1"/>
</dbReference>
<dbReference type="Pfam" id="PF03717">
    <property type="entry name" value="PBP_dimer"/>
    <property type="match status" value="1"/>
</dbReference>
<dbReference type="EMBL" id="PCXL01000013">
    <property type="protein sequence ID" value="PIR37898.1"/>
    <property type="molecule type" value="Genomic_DNA"/>
</dbReference>
<evidence type="ECO:0000256" key="1">
    <source>
        <dbReference type="ARBA" id="ARBA00004370"/>
    </source>
</evidence>
<sequence length="576" mass="62947">MNNPAAVLRIRILSAGIFLFALVLAGKLYAVQIIDGGFWAEKADRQYARSDTTLFDRGTIYFTSKDGTTVSAATLKTGFTLAVDPQRVENAGALYEKVRPFITLSRDEFIQKATREGARYVEIATQVPSEVALQVEALSEGSIIVAKNRWRFYPGGSLAAHSLGFLAYKGDEYAGRYGLERYYEEILARNRGEEYVNFFAEIFSNIKDTVANGGPLEGDVVTTIEPVVQGMLEEKIAEINDTWSSKFTGGVIMDPKTGEIYALALHPAFDLNNFSDVTDIARFSNPMVENVYEMGSIIKPLTMAAGLDSGAVTARTTYNDAGCMTLNSARFCNYDGEARGVVSMQEVLKQSLNTGVTFVVQQMGKNQFADYMKNFGIGVETGIDLPNETHGLIKNLESPREIEYATASFGQGVAITPIATVRALSALGNGGVLPSPHLVKEIRYRVGGTKEVSYPPGKQVIKPETSEEISRMLTEVVDKALLGGTIAMEGYSIAAKTGTAQIANPNGGGYYDDRYLHSFFGYFPSYDPKFIVFLFTVEPVGVRYASETLAVPFGDITKYLIGYYAIPPDRGKTSLE</sequence>
<dbReference type="SUPFAM" id="SSF56519">
    <property type="entry name" value="Penicillin binding protein dimerisation domain"/>
    <property type="match status" value="1"/>
</dbReference>
<evidence type="ECO:0000313" key="5">
    <source>
        <dbReference type="EMBL" id="PIR37898.1"/>
    </source>
</evidence>
<accession>A0A2H0QUD7</accession>
<dbReference type="GO" id="GO:0008658">
    <property type="term" value="F:penicillin binding"/>
    <property type="evidence" value="ECO:0007669"/>
    <property type="project" value="InterPro"/>
</dbReference>
<dbReference type="InterPro" id="IPR001460">
    <property type="entry name" value="PCN-bd_Tpept"/>
</dbReference>
<feature type="domain" description="Penicillin-binding protein dimerisation" evidence="4">
    <location>
        <begin position="57"/>
        <end position="197"/>
    </location>
</feature>
<reference evidence="5 6" key="1">
    <citation type="submission" date="2017-09" db="EMBL/GenBank/DDBJ databases">
        <title>Depth-based differentiation of microbial function through sediment-hosted aquifers and enrichment of novel symbionts in the deep terrestrial subsurface.</title>
        <authorList>
            <person name="Probst A.J."/>
            <person name="Ladd B."/>
            <person name="Jarett J.K."/>
            <person name="Geller-Mcgrath D.E."/>
            <person name="Sieber C.M."/>
            <person name="Emerson J.B."/>
            <person name="Anantharaman K."/>
            <person name="Thomas B.C."/>
            <person name="Malmstrom R."/>
            <person name="Stieglmeier M."/>
            <person name="Klingl A."/>
            <person name="Woyke T."/>
            <person name="Ryan C.M."/>
            <person name="Banfield J.F."/>
        </authorList>
    </citation>
    <scope>NUCLEOTIDE SEQUENCE [LARGE SCALE GENOMIC DNA]</scope>
    <source>
        <strain evidence="5">CG10_big_fil_rev_8_21_14_0_10_42_12</strain>
    </source>
</reference>
<organism evidence="5 6">
    <name type="scientific">Candidatus Zambryskibacteria bacterium CG10_big_fil_rev_8_21_14_0_10_42_12</name>
    <dbReference type="NCBI Taxonomy" id="1975115"/>
    <lineage>
        <taxon>Bacteria</taxon>
        <taxon>Candidatus Zambryskiibacteriota</taxon>
    </lineage>
</organism>
<protein>
    <submittedName>
        <fullName evidence="5">Uncharacterized protein</fullName>
    </submittedName>
</protein>
<proteinExistence type="predicted"/>
<dbReference type="InterPro" id="IPR005311">
    <property type="entry name" value="PBP_dimer"/>
</dbReference>
<gene>
    <name evidence="5" type="ORF">COV34_02305</name>
</gene>
<dbReference type="Gene3D" id="3.90.1310.10">
    <property type="entry name" value="Penicillin-binding protein 2a (Domain 2)"/>
    <property type="match status" value="1"/>
</dbReference>
<evidence type="ECO:0000259" key="4">
    <source>
        <dbReference type="Pfam" id="PF03717"/>
    </source>
</evidence>
<dbReference type="AlphaFoldDB" id="A0A2H0QUD7"/>
<evidence type="ECO:0000259" key="3">
    <source>
        <dbReference type="Pfam" id="PF00905"/>
    </source>
</evidence>
<dbReference type="PANTHER" id="PTHR30627:SF1">
    <property type="entry name" value="PEPTIDOGLYCAN D,D-TRANSPEPTIDASE FTSI"/>
    <property type="match status" value="1"/>
</dbReference>
<dbReference type="GO" id="GO:0005886">
    <property type="term" value="C:plasma membrane"/>
    <property type="evidence" value="ECO:0007669"/>
    <property type="project" value="TreeGrafter"/>
</dbReference>
<dbReference type="InterPro" id="IPR012338">
    <property type="entry name" value="Beta-lactam/transpept-like"/>
</dbReference>
<dbReference type="Gene3D" id="3.40.710.10">
    <property type="entry name" value="DD-peptidase/beta-lactamase superfamily"/>
    <property type="match status" value="1"/>
</dbReference>
<keyword evidence="2" id="KW-0472">Membrane</keyword>
<dbReference type="GO" id="GO:0071555">
    <property type="term" value="P:cell wall organization"/>
    <property type="evidence" value="ECO:0007669"/>
    <property type="project" value="TreeGrafter"/>
</dbReference>
<evidence type="ECO:0000313" key="6">
    <source>
        <dbReference type="Proteomes" id="UP000231333"/>
    </source>
</evidence>
<comment type="caution">
    <text evidence="5">The sequence shown here is derived from an EMBL/GenBank/DDBJ whole genome shotgun (WGS) entry which is preliminary data.</text>
</comment>
<dbReference type="SUPFAM" id="SSF56601">
    <property type="entry name" value="beta-lactamase/transpeptidase-like"/>
    <property type="match status" value="1"/>
</dbReference>
<feature type="domain" description="Penicillin-binding protein transpeptidase" evidence="3">
    <location>
        <begin position="250"/>
        <end position="545"/>
    </location>
</feature>
<evidence type="ECO:0000256" key="2">
    <source>
        <dbReference type="ARBA" id="ARBA00023136"/>
    </source>
</evidence>
<dbReference type="Gene3D" id="3.30.450.330">
    <property type="match status" value="1"/>
</dbReference>
<dbReference type="Proteomes" id="UP000231333">
    <property type="component" value="Unassembled WGS sequence"/>
</dbReference>
<dbReference type="InterPro" id="IPR050515">
    <property type="entry name" value="Beta-lactam/transpept"/>
</dbReference>
<dbReference type="InterPro" id="IPR036138">
    <property type="entry name" value="PBP_dimer_sf"/>
</dbReference>
<dbReference type="Pfam" id="PF00905">
    <property type="entry name" value="Transpeptidase"/>
    <property type="match status" value="1"/>
</dbReference>
<name>A0A2H0QUD7_9BACT</name>